<feature type="transmembrane region" description="Helical" evidence="4">
    <location>
        <begin position="92"/>
        <end position="112"/>
    </location>
</feature>
<feature type="transmembrane region" description="Helical" evidence="4">
    <location>
        <begin position="62"/>
        <end position="85"/>
    </location>
</feature>
<dbReference type="GO" id="GO:0022857">
    <property type="term" value="F:transmembrane transporter activity"/>
    <property type="evidence" value="ECO:0007669"/>
    <property type="project" value="InterPro"/>
</dbReference>
<proteinExistence type="predicted"/>
<dbReference type="NCBIfam" id="NF033734">
    <property type="entry name" value="MFS_ArsJ"/>
    <property type="match status" value="1"/>
</dbReference>
<accession>A0A7Y0DYI9</accession>
<evidence type="ECO:0000256" key="1">
    <source>
        <dbReference type="ARBA" id="ARBA00022692"/>
    </source>
</evidence>
<feature type="transmembrane region" description="Helical" evidence="4">
    <location>
        <begin position="402"/>
        <end position="421"/>
    </location>
</feature>
<organism evidence="5 6">
    <name type="scientific">Pacificispira spongiicola</name>
    <dbReference type="NCBI Taxonomy" id="2729598"/>
    <lineage>
        <taxon>Bacteria</taxon>
        <taxon>Pseudomonadati</taxon>
        <taxon>Pseudomonadota</taxon>
        <taxon>Alphaproteobacteria</taxon>
        <taxon>Rhodospirillales</taxon>
        <taxon>Rhodospirillaceae</taxon>
        <taxon>Pacificispira</taxon>
    </lineage>
</organism>
<feature type="transmembrane region" description="Helical" evidence="4">
    <location>
        <begin position="191"/>
        <end position="212"/>
    </location>
</feature>
<keyword evidence="1 4" id="KW-0812">Transmembrane</keyword>
<comment type="caution">
    <text evidence="5">The sequence shown here is derived from an EMBL/GenBank/DDBJ whole genome shotgun (WGS) entry which is preliminary data.</text>
</comment>
<feature type="transmembrane region" description="Helical" evidence="4">
    <location>
        <begin position="335"/>
        <end position="361"/>
    </location>
</feature>
<dbReference type="AlphaFoldDB" id="A0A7Y0DYI9"/>
<dbReference type="Pfam" id="PF07690">
    <property type="entry name" value="MFS_1"/>
    <property type="match status" value="1"/>
</dbReference>
<feature type="transmembrane region" description="Helical" evidence="4">
    <location>
        <begin position="373"/>
        <end position="396"/>
    </location>
</feature>
<gene>
    <name evidence="5" type="primary">arsJ</name>
    <name evidence="5" type="ORF">HH303_05645</name>
</gene>
<evidence type="ECO:0000313" key="6">
    <source>
        <dbReference type="Proteomes" id="UP000539372"/>
    </source>
</evidence>
<evidence type="ECO:0000256" key="4">
    <source>
        <dbReference type="SAM" id="Phobius"/>
    </source>
</evidence>
<dbReference type="Gene3D" id="1.20.1250.20">
    <property type="entry name" value="MFS general substrate transporter like domains"/>
    <property type="match status" value="2"/>
</dbReference>
<dbReference type="InterPro" id="IPR036259">
    <property type="entry name" value="MFS_trans_sf"/>
</dbReference>
<feature type="transmembrane region" description="Helical" evidence="4">
    <location>
        <begin position="305"/>
        <end position="323"/>
    </location>
</feature>
<name>A0A7Y0DYI9_9PROT</name>
<dbReference type="EMBL" id="JABBNT010000002">
    <property type="protein sequence ID" value="NMM43949.1"/>
    <property type="molecule type" value="Genomic_DNA"/>
</dbReference>
<keyword evidence="3 4" id="KW-0472">Membrane</keyword>
<evidence type="ECO:0000313" key="5">
    <source>
        <dbReference type="EMBL" id="NMM43949.1"/>
    </source>
</evidence>
<keyword evidence="6" id="KW-1185">Reference proteome</keyword>
<evidence type="ECO:0000256" key="2">
    <source>
        <dbReference type="ARBA" id="ARBA00022989"/>
    </source>
</evidence>
<evidence type="ECO:0000256" key="3">
    <source>
        <dbReference type="ARBA" id="ARBA00023136"/>
    </source>
</evidence>
<dbReference type="SUPFAM" id="SSF103473">
    <property type="entry name" value="MFS general substrate transporter"/>
    <property type="match status" value="1"/>
</dbReference>
<feature type="transmembrane region" description="Helical" evidence="4">
    <location>
        <begin position="265"/>
        <end position="284"/>
    </location>
</feature>
<dbReference type="Proteomes" id="UP000539372">
    <property type="component" value="Unassembled WGS sequence"/>
</dbReference>
<protein>
    <submittedName>
        <fullName evidence="5">Organoarsenical effux MFS transporter ArsJ</fullName>
    </submittedName>
</protein>
<dbReference type="PANTHER" id="PTHR23547">
    <property type="entry name" value="MAJOR FACILITATOR SUPERFAMILY DOMAIN, GENERAL SUBSTRATE TRANSPORTER"/>
    <property type="match status" value="1"/>
</dbReference>
<dbReference type="InterPro" id="IPR011701">
    <property type="entry name" value="MFS"/>
</dbReference>
<reference evidence="5 6" key="1">
    <citation type="submission" date="2020-04" db="EMBL/GenBank/DDBJ databases">
        <title>Rhodospirillaceae bacterium KN72 isolated from deep sea.</title>
        <authorList>
            <person name="Zhang D.-C."/>
        </authorList>
    </citation>
    <scope>NUCLEOTIDE SEQUENCE [LARGE SCALE GENOMIC DNA]</scope>
    <source>
        <strain evidence="5 6">KN72</strain>
    </source>
</reference>
<keyword evidence="2 4" id="KW-1133">Transmembrane helix</keyword>
<sequence length="431" mass="46514">MGICEPHDRYPYPDRRNPFVTSDLRQYAAVTAAYWGFTLTDGALRMLVLLHFHHLGFTPVELAFLFLLYESMGVVTNLIGGWLGARYGLRHTLFAGLGLQVIALAALSFTGADWAVSLSVAYVMGCQAASGVAKDLTKMSSKSAVKSVVPEGQDGHLFKWVALLTGSKNTLKGVGFFLGGVLLEGFGFKTALWVMAAALFVVLMLSLAMVRGDLGRAKTKVRHTDILSKNRDINWLSAARIFLFASRDIWFVVGVPVFLYTAMGWSFDAVGGFMAVWVIGYGFVQAASPRILRAVTSREFGTRAALVWIIVLLSVTVGLAFAMQTIDGEPFAGTVLILGLFVFGAIFAMNSAVHSWLIVAFSDSDKVALNVGFYYMANAWGRLIGTLLSGIVFQLGGLQATLWGACGLVVLALIFTIPLATKHLNSGAAPQ</sequence>
<dbReference type="PANTHER" id="PTHR23547:SF1">
    <property type="entry name" value="MAJOR FACILITATOR SUPERFAMILY MFS_1"/>
    <property type="match status" value="1"/>
</dbReference>
<dbReference type="InterPro" id="IPR047769">
    <property type="entry name" value="MFS_ArsJ"/>
</dbReference>